<dbReference type="PANTHER" id="PTHR45138:SF9">
    <property type="entry name" value="DIGUANYLATE CYCLASE DGCM-RELATED"/>
    <property type="match status" value="1"/>
</dbReference>
<dbReference type="InterPro" id="IPR043128">
    <property type="entry name" value="Rev_trsase/Diguanyl_cyclase"/>
</dbReference>
<dbReference type="InterPro" id="IPR029787">
    <property type="entry name" value="Nucleotide_cyclase"/>
</dbReference>
<dbReference type="SMART" id="SM00267">
    <property type="entry name" value="GGDEF"/>
    <property type="match status" value="1"/>
</dbReference>
<dbReference type="Gene3D" id="3.30.70.270">
    <property type="match status" value="1"/>
</dbReference>
<dbReference type="AlphaFoldDB" id="A0A160TLG0"/>
<dbReference type="NCBIfam" id="TIGR00254">
    <property type="entry name" value="GGDEF"/>
    <property type="match status" value="1"/>
</dbReference>
<dbReference type="GO" id="GO:0005886">
    <property type="term" value="C:plasma membrane"/>
    <property type="evidence" value="ECO:0007669"/>
    <property type="project" value="TreeGrafter"/>
</dbReference>
<evidence type="ECO:0000256" key="1">
    <source>
        <dbReference type="SAM" id="Phobius"/>
    </source>
</evidence>
<gene>
    <name evidence="3" type="ORF">MGWOODY_Smn835</name>
</gene>
<dbReference type="InterPro" id="IPR011623">
    <property type="entry name" value="7TMR_DISM_rcpt_extracell_dom1"/>
</dbReference>
<dbReference type="Pfam" id="PF07695">
    <property type="entry name" value="7TMR-DISM_7TM"/>
    <property type="match status" value="1"/>
</dbReference>
<keyword evidence="1" id="KW-0472">Membrane</keyword>
<dbReference type="InterPro" id="IPR050469">
    <property type="entry name" value="Diguanylate_Cyclase"/>
</dbReference>
<keyword evidence="1" id="KW-0812">Transmembrane</keyword>
<dbReference type="GO" id="GO:1902201">
    <property type="term" value="P:negative regulation of bacterial-type flagellum-dependent cell motility"/>
    <property type="evidence" value="ECO:0007669"/>
    <property type="project" value="TreeGrafter"/>
</dbReference>
<name>A0A160TLG0_9ZZZZ</name>
<proteinExistence type="predicted"/>
<feature type="transmembrane region" description="Helical" evidence="1">
    <location>
        <begin position="166"/>
        <end position="187"/>
    </location>
</feature>
<dbReference type="SUPFAM" id="SSF55073">
    <property type="entry name" value="Nucleotide cyclase"/>
    <property type="match status" value="1"/>
</dbReference>
<feature type="domain" description="GGDEF" evidence="2">
    <location>
        <begin position="420"/>
        <end position="547"/>
    </location>
</feature>
<dbReference type="Pfam" id="PF00990">
    <property type="entry name" value="GGDEF"/>
    <property type="match status" value="1"/>
</dbReference>
<protein>
    <submittedName>
        <fullName evidence="3">FOG: GGDEF domain</fullName>
    </submittedName>
</protein>
<dbReference type="CDD" id="cd01949">
    <property type="entry name" value="GGDEF"/>
    <property type="match status" value="1"/>
</dbReference>
<sequence>MALTGALLWVVLAGAAPAAAQTGLAGRPVPVCVARATPDMTPRTLFAEPARFDCDVRQTALGSGDYWVLSAPVHAAGPADIRIGSLWQERVTLHALYADGKILSAVTDGRSATRHLQLGAIIERGLPERNAALVRLLWHVEGAANLRGILVGARIATPAESAKANLLMGAVYAGFAGLCIALFVYNLALWGALRHRFQLAYCGMLLALMVYAASSSGALAWAWPDILNNDRLRINYASLGMAAVAAMLFARSFFEPRVFAGWLAKASNLICGLMLTTVALLAMLAPSQIPLFDKFFSFVFIAQIGIVVPILWRGWYARSNYLWMFAIAWAAPIVLACFRVASSLNAISWNFWLDNSTILTMTVEALFSSLAIAYRIRLLSRERDEAREQEIAARLLADTDPLTGLFNRRAFLRHAIGREGDQILLLADIDHFKRVNETIGHDGGDEVLRVFARTLRLSVPPEALVARIGGEEFAIVTPAGLAVEAEDILARLRAARMPYDLSVTASIGTCTGPLARETDWKALYRGADRALFEAKAAGRDRVRRTHAETQIRGRIAA</sequence>
<keyword evidence="1" id="KW-1133">Transmembrane helix</keyword>
<feature type="transmembrane region" description="Helical" evidence="1">
    <location>
        <begin position="266"/>
        <end position="289"/>
    </location>
</feature>
<accession>A0A160TLG0</accession>
<dbReference type="EMBL" id="CZQE01000325">
    <property type="protein sequence ID" value="CUS46005.1"/>
    <property type="molecule type" value="Genomic_DNA"/>
</dbReference>
<dbReference type="InterPro" id="IPR000160">
    <property type="entry name" value="GGDEF_dom"/>
</dbReference>
<feature type="transmembrane region" description="Helical" evidence="1">
    <location>
        <begin position="356"/>
        <end position="374"/>
    </location>
</feature>
<feature type="transmembrane region" description="Helical" evidence="1">
    <location>
        <begin position="322"/>
        <end position="344"/>
    </location>
</feature>
<dbReference type="PANTHER" id="PTHR45138">
    <property type="entry name" value="REGULATORY COMPONENTS OF SENSORY TRANSDUCTION SYSTEM"/>
    <property type="match status" value="1"/>
</dbReference>
<feature type="transmembrane region" description="Helical" evidence="1">
    <location>
        <begin position="234"/>
        <end position="254"/>
    </location>
</feature>
<reference evidence="3" key="1">
    <citation type="submission" date="2015-10" db="EMBL/GenBank/DDBJ databases">
        <authorList>
            <person name="Gilbert D.G."/>
        </authorList>
    </citation>
    <scope>NUCLEOTIDE SEQUENCE</scope>
</reference>
<feature type="transmembrane region" description="Helical" evidence="1">
    <location>
        <begin position="295"/>
        <end position="315"/>
    </location>
</feature>
<dbReference type="GO" id="GO:0052621">
    <property type="term" value="F:diguanylate cyclase activity"/>
    <property type="evidence" value="ECO:0007669"/>
    <property type="project" value="TreeGrafter"/>
</dbReference>
<feature type="transmembrane region" description="Helical" evidence="1">
    <location>
        <begin position="199"/>
        <end position="222"/>
    </location>
</feature>
<dbReference type="PROSITE" id="PS50887">
    <property type="entry name" value="GGDEF"/>
    <property type="match status" value="1"/>
</dbReference>
<evidence type="ECO:0000259" key="2">
    <source>
        <dbReference type="PROSITE" id="PS50887"/>
    </source>
</evidence>
<organism evidence="3">
    <name type="scientific">hydrothermal vent metagenome</name>
    <dbReference type="NCBI Taxonomy" id="652676"/>
    <lineage>
        <taxon>unclassified sequences</taxon>
        <taxon>metagenomes</taxon>
        <taxon>ecological metagenomes</taxon>
    </lineage>
</organism>
<dbReference type="GO" id="GO:0043709">
    <property type="term" value="P:cell adhesion involved in single-species biofilm formation"/>
    <property type="evidence" value="ECO:0007669"/>
    <property type="project" value="TreeGrafter"/>
</dbReference>
<evidence type="ECO:0000313" key="3">
    <source>
        <dbReference type="EMBL" id="CUS46005.1"/>
    </source>
</evidence>